<keyword evidence="5 8" id="KW-1133">Transmembrane helix</keyword>
<keyword evidence="3 8" id="KW-0812">Transmembrane</keyword>
<dbReference type="PIRSF" id="PIRSF006060">
    <property type="entry name" value="AA_transporter"/>
    <property type="match status" value="1"/>
</dbReference>
<dbReference type="STRING" id="68775.A0A5C3MIM9"/>
<evidence type="ECO:0000256" key="2">
    <source>
        <dbReference type="ARBA" id="ARBA00022448"/>
    </source>
</evidence>
<feature type="transmembrane region" description="Helical" evidence="8">
    <location>
        <begin position="383"/>
        <end position="402"/>
    </location>
</feature>
<evidence type="ECO:0000256" key="5">
    <source>
        <dbReference type="ARBA" id="ARBA00022989"/>
    </source>
</evidence>
<dbReference type="GO" id="GO:0015171">
    <property type="term" value="F:amino acid transmembrane transporter activity"/>
    <property type="evidence" value="ECO:0007669"/>
    <property type="project" value="TreeGrafter"/>
</dbReference>
<dbReference type="EMBL" id="ML213590">
    <property type="protein sequence ID" value="TFK44523.1"/>
    <property type="molecule type" value="Genomic_DNA"/>
</dbReference>
<evidence type="ECO:0000256" key="7">
    <source>
        <dbReference type="SAM" id="MobiDB-lite"/>
    </source>
</evidence>
<feature type="region of interest" description="Disordered" evidence="7">
    <location>
        <begin position="1"/>
        <end position="23"/>
    </location>
</feature>
<reference evidence="10 11" key="1">
    <citation type="journal article" date="2019" name="Nat. Ecol. Evol.">
        <title>Megaphylogeny resolves global patterns of mushroom evolution.</title>
        <authorList>
            <person name="Varga T."/>
            <person name="Krizsan K."/>
            <person name="Foldi C."/>
            <person name="Dima B."/>
            <person name="Sanchez-Garcia M."/>
            <person name="Sanchez-Ramirez S."/>
            <person name="Szollosi G.J."/>
            <person name="Szarkandi J.G."/>
            <person name="Papp V."/>
            <person name="Albert L."/>
            <person name="Andreopoulos W."/>
            <person name="Angelini C."/>
            <person name="Antonin V."/>
            <person name="Barry K.W."/>
            <person name="Bougher N.L."/>
            <person name="Buchanan P."/>
            <person name="Buyck B."/>
            <person name="Bense V."/>
            <person name="Catcheside P."/>
            <person name="Chovatia M."/>
            <person name="Cooper J."/>
            <person name="Damon W."/>
            <person name="Desjardin D."/>
            <person name="Finy P."/>
            <person name="Geml J."/>
            <person name="Haridas S."/>
            <person name="Hughes K."/>
            <person name="Justo A."/>
            <person name="Karasinski D."/>
            <person name="Kautmanova I."/>
            <person name="Kiss B."/>
            <person name="Kocsube S."/>
            <person name="Kotiranta H."/>
            <person name="LaButti K.M."/>
            <person name="Lechner B.E."/>
            <person name="Liimatainen K."/>
            <person name="Lipzen A."/>
            <person name="Lukacs Z."/>
            <person name="Mihaltcheva S."/>
            <person name="Morgado L.N."/>
            <person name="Niskanen T."/>
            <person name="Noordeloos M.E."/>
            <person name="Ohm R.A."/>
            <person name="Ortiz-Santana B."/>
            <person name="Ovrebo C."/>
            <person name="Racz N."/>
            <person name="Riley R."/>
            <person name="Savchenko A."/>
            <person name="Shiryaev A."/>
            <person name="Soop K."/>
            <person name="Spirin V."/>
            <person name="Szebenyi C."/>
            <person name="Tomsovsky M."/>
            <person name="Tulloss R.E."/>
            <person name="Uehling J."/>
            <person name="Grigoriev I.V."/>
            <person name="Vagvolgyi C."/>
            <person name="Papp T."/>
            <person name="Martin F.M."/>
            <person name="Miettinen O."/>
            <person name="Hibbett D.S."/>
            <person name="Nagy L.G."/>
        </authorList>
    </citation>
    <scope>NUCLEOTIDE SEQUENCE [LARGE SCALE GENOMIC DNA]</scope>
    <source>
        <strain evidence="10 11">CBS 166.37</strain>
    </source>
</reference>
<evidence type="ECO:0000313" key="10">
    <source>
        <dbReference type="EMBL" id="TFK44523.1"/>
    </source>
</evidence>
<dbReference type="GO" id="GO:0016020">
    <property type="term" value="C:membrane"/>
    <property type="evidence" value="ECO:0007669"/>
    <property type="project" value="UniProtKB-SubCell"/>
</dbReference>
<gene>
    <name evidence="10" type="ORF">BDQ12DRAFT_673142</name>
</gene>
<dbReference type="PANTHER" id="PTHR43341:SF39">
    <property type="entry name" value="AMINO ACID TRANSPORTER (EUROFUNG)-RELATED"/>
    <property type="match status" value="1"/>
</dbReference>
<accession>A0A5C3MIM9</accession>
<feature type="transmembrane region" description="Helical" evidence="8">
    <location>
        <begin position="159"/>
        <end position="178"/>
    </location>
</feature>
<evidence type="ECO:0000256" key="6">
    <source>
        <dbReference type="ARBA" id="ARBA00023136"/>
    </source>
</evidence>
<dbReference type="InterPro" id="IPR050524">
    <property type="entry name" value="APC_YAT"/>
</dbReference>
<dbReference type="Pfam" id="PF00324">
    <property type="entry name" value="AA_permease"/>
    <property type="match status" value="1"/>
</dbReference>
<evidence type="ECO:0000256" key="3">
    <source>
        <dbReference type="ARBA" id="ARBA00022692"/>
    </source>
</evidence>
<organism evidence="10 11">
    <name type="scientific">Crucibulum laeve</name>
    <dbReference type="NCBI Taxonomy" id="68775"/>
    <lineage>
        <taxon>Eukaryota</taxon>
        <taxon>Fungi</taxon>
        <taxon>Dikarya</taxon>
        <taxon>Basidiomycota</taxon>
        <taxon>Agaricomycotina</taxon>
        <taxon>Agaricomycetes</taxon>
        <taxon>Agaricomycetidae</taxon>
        <taxon>Agaricales</taxon>
        <taxon>Agaricineae</taxon>
        <taxon>Nidulariaceae</taxon>
        <taxon>Crucibulum</taxon>
    </lineage>
</organism>
<keyword evidence="11" id="KW-1185">Reference proteome</keyword>
<feature type="transmembrane region" description="Helical" evidence="8">
    <location>
        <begin position="408"/>
        <end position="437"/>
    </location>
</feature>
<evidence type="ECO:0000313" key="11">
    <source>
        <dbReference type="Proteomes" id="UP000308652"/>
    </source>
</evidence>
<feature type="transmembrane region" description="Helical" evidence="8">
    <location>
        <begin position="491"/>
        <end position="509"/>
    </location>
</feature>
<keyword evidence="2" id="KW-0813">Transport</keyword>
<dbReference type="Gene3D" id="1.20.1740.10">
    <property type="entry name" value="Amino acid/polyamine transporter I"/>
    <property type="match status" value="1"/>
</dbReference>
<feature type="transmembrane region" description="Helical" evidence="8">
    <location>
        <begin position="458"/>
        <end position="479"/>
    </location>
</feature>
<dbReference type="InterPro" id="IPR004841">
    <property type="entry name" value="AA-permease/SLC12A_dom"/>
</dbReference>
<proteinExistence type="predicted"/>
<evidence type="ECO:0000256" key="4">
    <source>
        <dbReference type="ARBA" id="ARBA00022970"/>
    </source>
</evidence>
<feature type="transmembrane region" description="Helical" evidence="8">
    <location>
        <begin position="286"/>
        <end position="304"/>
    </location>
</feature>
<comment type="subcellular location">
    <subcellularLocation>
        <location evidence="1">Membrane</location>
        <topology evidence="1">Multi-pass membrane protein</topology>
    </subcellularLocation>
</comment>
<feature type="transmembrane region" description="Helical" evidence="8">
    <location>
        <begin position="338"/>
        <end position="362"/>
    </location>
</feature>
<keyword evidence="4" id="KW-0029">Amino-acid transport</keyword>
<sequence>MTPHFAEYQPLPMAPSTPRTNNLGEIDSTHDFEARRQMLYGDGGTKRNLQERHLTMIALAGMIGTGLFLSSGKALAQAGPLGCVLGYLTMGTVTAAIAYCSAEMSAFKPIGGGFVRHATLWLDKSSGVSTGWNFWYSMAVTMAAEISAATTLIGFWAPNLNLCIPITIFWVVIIAVNLSPVRFYGEFEFYFAFIKICLIVGFILAGIILDLGGVPGQERLGFRYWKSPYPLFNEYISTGPGGRFLAFWSTMISAAFAYGNVQVVAIAGAETRDPRRSIPAALKGTFFRVVFFYVVSIFVVSMVVPANDERLSLSTGTAAQSPFVIAFSRANIKALPSIINAVILTSAFSSGNSCTFLASRTLHGLALDGNAPKIFLRLNRFRIPYVAVGASAIWGAITYMSVDKGAFQAFIWLVSLVTTAGIISWVIICLTYLRFFYALRKQDISRDRLPYKSPLQPYLTYYALIMNVLILVFSGWTSFVGHFDVSMFLSNYLNCFIFPAMYLGCKLYFRDKSTPLEDIDFQTELDAIEEEEIDRIYVVPKTTIYDSVLNRLF</sequence>
<evidence type="ECO:0000259" key="9">
    <source>
        <dbReference type="Pfam" id="PF00324"/>
    </source>
</evidence>
<feature type="domain" description="Amino acid permease/ SLC12A" evidence="9">
    <location>
        <begin position="53"/>
        <end position="512"/>
    </location>
</feature>
<protein>
    <submittedName>
        <fullName evidence="10">Amino acid permease</fullName>
    </submittedName>
</protein>
<dbReference type="PANTHER" id="PTHR43341">
    <property type="entry name" value="AMINO ACID PERMEASE"/>
    <property type="match status" value="1"/>
</dbReference>
<name>A0A5C3MIM9_9AGAR</name>
<dbReference type="AlphaFoldDB" id="A0A5C3MIM9"/>
<dbReference type="FunFam" id="1.20.1740.10:FF:000006">
    <property type="entry name" value="General amino acid permease"/>
    <property type="match status" value="1"/>
</dbReference>
<dbReference type="Proteomes" id="UP000308652">
    <property type="component" value="Unassembled WGS sequence"/>
</dbReference>
<feature type="transmembrane region" description="Helical" evidence="8">
    <location>
        <begin position="245"/>
        <end position="266"/>
    </location>
</feature>
<evidence type="ECO:0000256" key="1">
    <source>
        <dbReference type="ARBA" id="ARBA00004141"/>
    </source>
</evidence>
<keyword evidence="6 8" id="KW-0472">Membrane</keyword>
<dbReference type="OrthoDB" id="10062876at2759"/>
<feature type="transmembrane region" description="Helical" evidence="8">
    <location>
        <begin position="190"/>
        <end position="209"/>
    </location>
</feature>
<feature type="transmembrane region" description="Helical" evidence="8">
    <location>
        <begin position="54"/>
        <end position="72"/>
    </location>
</feature>
<feature type="transmembrane region" description="Helical" evidence="8">
    <location>
        <begin position="78"/>
        <end position="100"/>
    </location>
</feature>
<evidence type="ECO:0000256" key="8">
    <source>
        <dbReference type="SAM" id="Phobius"/>
    </source>
</evidence>